<dbReference type="AlphaFoldDB" id="A0A369K4I9"/>
<feature type="compositionally biased region" description="Low complexity" evidence="1">
    <location>
        <begin position="437"/>
        <end position="473"/>
    </location>
</feature>
<feature type="region of interest" description="Disordered" evidence="1">
    <location>
        <begin position="559"/>
        <end position="602"/>
    </location>
</feature>
<accession>A0A369K4I9</accession>
<feature type="compositionally biased region" description="Basic and acidic residues" evidence="1">
    <location>
        <begin position="202"/>
        <end position="211"/>
    </location>
</feature>
<dbReference type="STRING" id="39966.A0A369K4I9"/>
<feature type="compositionally biased region" description="Acidic residues" evidence="1">
    <location>
        <begin position="321"/>
        <end position="338"/>
    </location>
</feature>
<feature type="region of interest" description="Disordered" evidence="1">
    <location>
        <begin position="300"/>
        <end position="386"/>
    </location>
</feature>
<reference evidence="2" key="1">
    <citation type="submission" date="2018-04" db="EMBL/GenBank/DDBJ databases">
        <title>Whole genome sequencing of Hypsizygus marmoreus.</title>
        <authorList>
            <person name="Choi I.-G."/>
            <person name="Min B."/>
            <person name="Kim J.-G."/>
            <person name="Kim S."/>
            <person name="Oh Y.-L."/>
            <person name="Kong W.-S."/>
            <person name="Park H."/>
            <person name="Jeong J."/>
            <person name="Song E.-S."/>
        </authorList>
    </citation>
    <scope>NUCLEOTIDE SEQUENCE [LARGE SCALE GENOMIC DNA]</scope>
    <source>
        <strain evidence="2">51987-8</strain>
    </source>
</reference>
<dbReference type="InParanoid" id="A0A369K4I9"/>
<feature type="compositionally biased region" description="Gly residues" evidence="1">
    <location>
        <begin position="559"/>
        <end position="592"/>
    </location>
</feature>
<evidence type="ECO:0000256" key="1">
    <source>
        <dbReference type="SAM" id="MobiDB-lite"/>
    </source>
</evidence>
<feature type="region of interest" description="Disordered" evidence="1">
    <location>
        <begin position="1"/>
        <end position="70"/>
    </location>
</feature>
<feature type="region of interest" description="Disordered" evidence="1">
    <location>
        <begin position="181"/>
        <end position="220"/>
    </location>
</feature>
<organism evidence="2 3">
    <name type="scientific">Hypsizygus marmoreus</name>
    <name type="common">White beech mushroom</name>
    <name type="synonym">Agaricus marmoreus</name>
    <dbReference type="NCBI Taxonomy" id="39966"/>
    <lineage>
        <taxon>Eukaryota</taxon>
        <taxon>Fungi</taxon>
        <taxon>Dikarya</taxon>
        <taxon>Basidiomycota</taxon>
        <taxon>Agaricomycotina</taxon>
        <taxon>Agaricomycetes</taxon>
        <taxon>Agaricomycetidae</taxon>
        <taxon>Agaricales</taxon>
        <taxon>Tricholomatineae</taxon>
        <taxon>Lyophyllaceae</taxon>
        <taxon>Hypsizygus</taxon>
    </lineage>
</organism>
<sequence length="622" mass="68099">MAPKRSIEWNGEHSLSIDDHEPPTKRRLTSLIPHTPLPKHTHTQQPRTPFTSTSTPFPPRPSDSPSNPFGRKRIQILSHSLPPPTSFSKHLPLRFQLVHPGVSPRLGGIYRVVQVPLSYTFAQLRCLITWLFGGGYAPDNGREDRHLFELKKKIVMYSPTYKPCQIRSGFTAVKLSTARDPCRYRPEDDEDALYDESATPHSDADAEQHSEDGDEDADEGWTWEAEEEYTLGNVWSRGGDLQRGIIYHHTPDTAVHITVNVGPLPRRKGVSNTPYVFQGRGRVRLLPPSPLPLPRPVFSVPTHKLPVPSSPARPSPTQAQDDQDEYEDEDEDEDEEYGDASSSGFFFLNSNNDEDHTEEMPSDENDSEEEETQPDDPTAPIDPAKYNAPNAFAAYLRFAHQHRRRCEFSFSSSSSSDEEFDCDVRGATPGLVYGDGSSSSPMKPSSSSSPIKSSSSSSPIKPMTHFPSSSSSSPLFGSGTYYDPQTSLSHSLSSFAAYTPAPAHHASWQRLRLERVRKRMERAKQVSGLSVGFEEGEEEEVDELALDLVGVEGVGVGKGNGGEGWGEGGKGGMGGGGNGGGRGGGGGGGRGNGKWKMGKDGEGEVWVKPGVVWDPFADELEV</sequence>
<dbReference type="OrthoDB" id="2940229at2759"/>
<protein>
    <submittedName>
        <fullName evidence="2">Uncharacterized protein</fullName>
    </submittedName>
</protein>
<name>A0A369K4I9_HYPMA</name>
<feature type="compositionally biased region" description="Low complexity" evidence="1">
    <location>
        <begin position="341"/>
        <end position="351"/>
    </location>
</feature>
<evidence type="ECO:0000313" key="2">
    <source>
        <dbReference type="EMBL" id="RDB27575.1"/>
    </source>
</evidence>
<feature type="compositionally biased region" description="Basic and acidic residues" evidence="1">
    <location>
        <begin position="1"/>
        <end position="24"/>
    </location>
</feature>
<proteinExistence type="predicted"/>
<keyword evidence="3" id="KW-1185">Reference proteome</keyword>
<feature type="region of interest" description="Disordered" evidence="1">
    <location>
        <begin position="431"/>
        <end position="475"/>
    </location>
</feature>
<evidence type="ECO:0000313" key="3">
    <source>
        <dbReference type="Proteomes" id="UP000076154"/>
    </source>
</evidence>
<comment type="caution">
    <text evidence="2">The sequence shown here is derived from an EMBL/GenBank/DDBJ whole genome shotgun (WGS) entry which is preliminary data.</text>
</comment>
<dbReference type="Proteomes" id="UP000076154">
    <property type="component" value="Unassembled WGS sequence"/>
</dbReference>
<gene>
    <name evidence="2" type="ORF">Hypma_003905</name>
</gene>
<feature type="compositionally biased region" description="Low complexity" evidence="1">
    <location>
        <begin position="43"/>
        <end position="55"/>
    </location>
</feature>
<feature type="compositionally biased region" description="Acidic residues" evidence="1">
    <location>
        <begin position="355"/>
        <end position="374"/>
    </location>
</feature>
<dbReference type="EMBL" id="LUEZ02000015">
    <property type="protein sequence ID" value="RDB27575.1"/>
    <property type="molecule type" value="Genomic_DNA"/>
</dbReference>